<proteinExistence type="predicted"/>
<organism evidence="2 3">
    <name type="scientific">Flavobacterium polysaccharolyticum</name>
    <dbReference type="NCBI Taxonomy" id="3133148"/>
    <lineage>
        <taxon>Bacteria</taxon>
        <taxon>Pseudomonadati</taxon>
        <taxon>Bacteroidota</taxon>
        <taxon>Flavobacteriia</taxon>
        <taxon>Flavobacteriales</taxon>
        <taxon>Flavobacteriaceae</taxon>
        <taxon>Flavobacterium</taxon>
    </lineage>
</organism>
<evidence type="ECO:0000313" key="3">
    <source>
        <dbReference type="Proteomes" id="UP001468798"/>
    </source>
</evidence>
<dbReference type="RefSeq" id="WP_342690148.1">
    <property type="nucleotide sequence ID" value="NZ_JBCGDP010000001.1"/>
</dbReference>
<accession>A0ABU9NIE0</accession>
<gene>
    <name evidence="2" type="ORF">WFZ86_00610</name>
</gene>
<dbReference type="Gene3D" id="2.40.160.60">
    <property type="entry name" value="Outer membrane protein transport protein (OMPP1/FadL/TodX)"/>
    <property type="match status" value="1"/>
</dbReference>
<protein>
    <submittedName>
        <fullName evidence="2">Aromatic hydrocarbon degradation protein</fullName>
    </submittedName>
</protein>
<sequence length="411" mass="45515">MKNSKIYVALLLLVSTLSFSQSVSTSPYSIYGIGNLYQSDFGPIPSLGSSGLALPSSKFINNLNPASFGFLTANHFLFDVGGKVIQTEYKNNETSESRNNVQFSHIGIAFPVTSKSGLNIVLKPYTSSCYKITGLKLPIENSIESYYLSVLGSGGLNNFDVSYGYQLSKKWALGLTTSFLFGNTNDTRNYYVGTTITTIDKDIHYNGIRPVLGLQYQSEALLSFGGVVKFPAQVNVSKVQTVSTVDNEVTTPLQTDVASNQDDFYLPLELGVGMSAKFKNNLQLTLDYERSFWSSTNQSDLYGNFVDSNRFAMGFLYKKPKERLSYFDRVQYSGGFNFDTGSLEVNNKKIEDKSISIGLSLPIDYTSSALNISYSYGQRAKISGGLIKENYHKLSLNLSLDGIWFVKRKIN</sequence>
<keyword evidence="3" id="KW-1185">Reference proteome</keyword>
<reference evidence="2 3" key="1">
    <citation type="submission" date="2024-03" db="EMBL/GenBank/DDBJ databases">
        <title>Two novel species of the genus Flavobacterium exhibiting potentially degradation of complex polysaccharides.</title>
        <authorList>
            <person name="Lian X."/>
        </authorList>
    </citation>
    <scope>NUCLEOTIDE SEQUENCE [LARGE SCALE GENOMIC DNA]</scope>
    <source>
        <strain evidence="2 3">N6</strain>
    </source>
</reference>
<name>A0ABU9NIE0_9FLAO</name>
<dbReference type="SUPFAM" id="SSF56935">
    <property type="entry name" value="Porins"/>
    <property type="match status" value="1"/>
</dbReference>
<dbReference type="EMBL" id="JBCGDP010000001">
    <property type="protein sequence ID" value="MEM0574992.1"/>
    <property type="molecule type" value="Genomic_DNA"/>
</dbReference>
<feature type="signal peptide" evidence="1">
    <location>
        <begin position="1"/>
        <end position="20"/>
    </location>
</feature>
<evidence type="ECO:0000313" key="2">
    <source>
        <dbReference type="EMBL" id="MEM0574992.1"/>
    </source>
</evidence>
<dbReference type="Proteomes" id="UP001468798">
    <property type="component" value="Unassembled WGS sequence"/>
</dbReference>
<feature type="chain" id="PRO_5045373964" evidence="1">
    <location>
        <begin position="21"/>
        <end position="411"/>
    </location>
</feature>
<keyword evidence="1" id="KW-0732">Signal</keyword>
<evidence type="ECO:0000256" key="1">
    <source>
        <dbReference type="SAM" id="SignalP"/>
    </source>
</evidence>
<comment type="caution">
    <text evidence="2">The sequence shown here is derived from an EMBL/GenBank/DDBJ whole genome shotgun (WGS) entry which is preliminary data.</text>
</comment>